<dbReference type="SUPFAM" id="SSF49785">
    <property type="entry name" value="Galactose-binding domain-like"/>
    <property type="match status" value="1"/>
</dbReference>
<feature type="domain" description="F5/8 type C" evidence="1">
    <location>
        <begin position="293"/>
        <end position="429"/>
    </location>
</feature>
<name>A0A7R9BMH5_9CRUS</name>
<accession>A0A7R9BMH5</accession>
<proteinExistence type="predicted"/>
<protein>
    <recommendedName>
        <fullName evidence="1">F5/8 type C domain-containing protein</fullName>
    </recommendedName>
</protein>
<dbReference type="PROSITE" id="PS50022">
    <property type="entry name" value="FA58C_3"/>
    <property type="match status" value="1"/>
</dbReference>
<dbReference type="EMBL" id="CAJPEX010000845">
    <property type="protein sequence ID" value="CAG0917407.1"/>
    <property type="molecule type" value="Genomic_DNA"/>
</dbReference>
<dbReference type="EMBL" id="OA882882">
    <property type="protein sequence ID" value="CAD7277255.1"/>
    <property type="molecule type" value="Genomic_DNA"/>
</dbReference>
<dbReference type="Proteomes" id="UP000678499">
    <property type="component" value="Unassembled WGS sequence"/>
</dbReference>
<dbReference type="Gene3D" id="2.60.120.260">
    <property type="entry name" value="Galactose-binding domain-like"/>
    <property type="match status" value="1"/>
</dbReference>
<reference evidence="2" key="1">
    <citation type="submission" date="2020-11" db="EMBL/GenBank/DDBJ databases">
        <authorList>
            <person name="Tran Van P."/>
        </authorList>
    </citation>
    <scope>NUCLEOTIDE SEQUENCE</scope>
</reference>
<evidence type="ECO:0000313" key="3">
    <source>
        <dbReference type="Proteomes" id="UP000678499"/>
    </source>
</evidence>
<organism evidence="2">
    <name type="scientific">Notodromas monacha</name>
    <dbReference type="NCBI Taxonomy" id="399045"/>
    <lineage>
        <taxon>Eukaryota</taxon>
        <taxon>Metazoa</taxon>
        <taxon>Ecdysozoa</taxon>
        <taxon>Arthropoda</taxon>
        <taxon>Crustacea</taxon>
        <taxon>Oligostraca</taxon>
        <taxon>Ostracoda</taxon>
        <taxon>Podocopa</taxon>
        <taxon>Podocopida</taxon>
        <taxon>Cypridocopina</taxon>
        <taxon>Cypridoidea</taxon>
        <taxon>Cyprididae</taxon>
        <taxon>Notodromas</taxon>
    </lineage>
</organism>
<dbReference type="InterPro" id="IPR008979">
    <property type="entry name" value="Galactose-bd-like_sf"/>
</dbReference>
<evidence type="ECO:0000313" key="2">
    <source>
        <dbReference type="EMBL" id="CAD7277255.1"/>
    </source>
</evidence>
<dbReference type="OrthoDB" id="6110689at2759"/>
<keyword evidence="3" id="KW-1185">Reference proteome</keyword>
<gene>
    <name evidence="2" type="ORF">NMOB1V02_LOCUS4990</name>
</gene>
<evidence type="ECO:0000259" key="1">
    <source>
        <dbReference type="PROSITE" id="PS50022"/>
    </source>
</evidence>
<sequence>MNFFFDFTDREFGPIKPAVLTDSDTRARATVMNIRSISSGTNVVCLTDLSSYTLDYFSSANLTSTSQKDQVVVRSYYARNSGFTYASGSAVPTDDCVRMEAEIQITDHPLNTDGAVFNVSVGSRVGGVIEIELQKIQVIRVPGKADIVVEMTSLNPNTTVHQPNDQVPIRLLIHHSVNSTEEPTNPIIRVIFPPYMSFDPVTAGVVENSTAYTVVTTKQNTSVDFQFPMLLFVDWIELNFSLVANPTRMETPASVGLGVSAVTLARAVCTNSTAFYHCGDISAASYLISSVGCASGSLGMSSSALIQDCQITASTAATAAFAPQNARPGGSTYWAPALGSVEPYIELHFGNLTEISAVSVALAADSASITGFKLMSSFDGVSYSEAASGTTLPFTVPSAFVTRFLRFVITSVSDTTKKLTKIQIDPQGCFRALDVTISDTCPYVPPTRFTDNIKTWRHAVVDATNKIVYFCIYHTIKMRTLCYSGATDGTVWQAAPPYIGYFSGVDKSVKPPRALCVDAKDAAYVYTKDGLFFSPMSKADFDAAVGASATFIAAKVVPSTPAVSVDLFNGWTADNTGIKLMGALKVDWSTCCN</sequence>
<dbReference type="InterPro" id="IPR000421">
    <property type="entry name" value="FA58C"/>
</dbReference>
<dbReference type="Pfam" id="PF00754">
    <property type="entry name" value="F5_F8_type_C"/>
    <property type="match status" value="1"/>
</dbReference>
<dbReference type="AlphaFoldDB" id="A0A7R9BMH5"/>